<reference evidence="2 3" key="1">
    <citation type="journal article" date="2014" name="Genome Announc.">
        <title>Draft Genome Sequence of Streptomyces roseochromogenes subsp. oscitans DS 12.976, Producer of the Aminocoumarin Antibiotic Clorobiocin.</title>
        <authorList>
            <person name="Ruckert C."/>
            <person name="Kalinowski J."/>
            <person name="Heide L."/>
            <person name="Apel A.K."/>
        </authorList>
    </citation>
    <scope>NUCLEOTIDE SEQUENCE [LARGE SCALE GENOMIC DNA]</scope>
    <source>
        <strain evidence="2 3">DS 12.976</strain>
    </source>
</reference>
<comment type="caution">
    <text evidence="2">The sequence shown here is derived from an EMBL/GenBank/DDBJ whole genome shotgun (WGS) entry which is preliminary data.</text>
</comment>
<sequence length="32" mass="3262">MHRITSITQDACMSTTGETAPAADTEPTGVAP</sequence>
<dbReference type="STRING" id="1352936.M878_04860"/>
<feature type="compositionally biased region" description="Polar residues" evidence="1">
    <location>
        <begin position="1"/>
        <end position="18"/>
    </location>
</feature>
<dbReference type="PATRIC" id="fig|1352936.5.peg.1047"/>
<proteinExistence type="predicted"/>
<feature type="region of interest" description="Disordered" evidence="1">
    <location>
        <begin position="1"/>
        <end position="32"/>
    </location>
</feature>
<dbReference type="AlphaFoldDB" id="V6KUB7"/>
<keyword evidence="3" id="KW-1185">Reference proteome</keyword>
<gene>
    <name evidence="2" type="ORF">M878_04860</name>
</gene>
<evidence type="ECO:0000313" key="2">
    <source>
        <dbReference type="EMBL" id="EST35707.1"/>
    </source>
</evidence>
<evidence type="ECO:0000256" key="1">
    <source>
        <dbReference type="SAM" id="MobiDB-lite"/>
    </source>
</evidence>
<dbReference type="EMBL" id="AWQX01000045">
    <property type="protein sequence ID" value="EST35707.1"/>
    <property type="molecule type" value="Genomic_DNA"/>
</dbReference>
<dbReference type="HOGENOM" id="CLU_3391689_0_0_11"/>
<name>V6KUB7_STRRC</name>
<accession>V6KUB7</accession>
<protein>
    <submittedName>
        <fullName evidence="2">Uncharacterized protein</fullName>
    </submittedName>
</protein>
<evidence type="ECO:0000313" key="3">
    <source>
        <dbReference type="Proteomes" id="UP000017984"/>
    </source>
</evidence>
<dbReference type="Proteomes" id="UP000017984">
    <property type="component" value="Chromosome"/>
</dbReference>
<organism evidence="2 3">
    <name type="scientific">Streptomyces roseochromogenus subsp. oscitans DS 12.976</name>
    <dbReference type="NCBI Taxonomy" id="1352936"/>
    <lineage>
        <taxon>Bacteria</taxon>
        <taxon>Bacillati</taxon>
        <taxon>Actinomycetota</taxon>
        <taxon>Actinomycetes</taxon>
        <taxon>Kitasatosporales</taxon>
        <taxon>Streptomycetaceae</taxon>
        <taxon>Streptomyces</taxon>
    </lineage>
</organism>